<dbReference type="EC" id="1.3.1.28" evidence="6 8"/>
<dbReference type="PANTHER" id="PTHR42760:SF115">
    <property type="entry name" value="3-OXOACYL-[ACYL-CARRIER-PROTEIN] REDUCTASE FABG"/>
    <property type="match status" value="1"/>
</dbReference>
<keyword evidence="4" id="KW-0520">NAD</keyword>
<accession>A0A937EKV4</accession>
<evidence type="ECO:0000256" key="3">
    <source>
        <dbReference type="ARBA" id="ARBA00023002"/>
    </source>
</evidence>
<feature type="domain" description="Ketoreductase" evidence="10">
    <location>
        <begin position="20"/>
        <end position="201"/>
    </location>
</feature>
<comment type="catalytic activity">
    <reaction evidence="5">
        <text>(2S,3S)-2,3-dihydroxy-2,3-dihydrobenzoate + NAD(+) = 2,3-dihydroxybenzoate + NADH + H(+)</text>
        <dbReference type="Rhea" id="RHEA:23824"/>
        <dbReference type="ChEBI" id="CHEBI:15378"/>
        <dbReference type="ChEBI" id="CHEBI:36654"/>
        <dbReference type="ChEBI" id="CHEBI:57540"/>
        <dbReference type="ChEBI" id="CHEBI:57945"/>
        <dbReference type="ChEBI" id="CHEBI:58764"/>
        <dbReference type="EC" id="1.3.1.28"/>
    </reaction>
</comment>
<comment type="caution">
    <text evidence="11">The sequence shown here is derived from an EMBL/GenBank/DDBJ whole genome shotgun (WGS) entry which is preliminary data.</text>
</comment>
<dbReference type="SUPFAM" id="SSF51735">
    <property type="entry name" value="NAD(P)-binding Rossmann-fold domains"/>
    <property type="match status" value="1"/>
</dbReference>
<dbReference type="GO" id="GO:0016616">
    <property type="term" value="F:oxidoreductase activity, acting on the CH-OH group of donors, NAD or NADP as acceptor"/>
    <property type="evidence" value="ECO:0007669"/>
    <property type="project" value="UniProtKB-ARBA"/>
</dbReference>
<evidence type="ECO:0000256" key="6">
    <source>
        <dbReference type="ARBA" id="ARBA00066334"/>
    </source>
</evidence>
<evidence type="ECO:0000256" key="7">
    <source>
        <dbReference type="ARBA" id="ARBA00067530"/>
    </source>
</evidence>
<comment type="similarity">
    <text evidence="2 9">Belongs to the short-chain dehydrogenases/reductases (SDR) family.</text>
</comment>
<dbReference type="Gene3D" id="3.40.50.720">
    <property type="entry name" value="NAD(P)-binding Rossmann-like Domain"/>
    <property type="match status" value="1"/>
</dbReference>
<comment type="pathway">
    <text evidence="1">Siderophore biosynthesis.</text>
</comment>
<dbReference type="PROSITE" id="PS00061">
    <property type="entry name" value="ADH_SHORT"/>
    <property type="match status" value="1"/>
</dbReference>
<dbReference type="Pfam" id="PF00106">
    <property type="entry name" value="adh_short"/>
    <property type="match status" value="1"/>
</dbReference>
<evidence type="ECO:0000256" key="8">
    <source>
        <dbReference type="NCBIfam" id="TIGR04316"/>
    </source>
</evidence>
<dbReference type="FunFam" id="3.40.50.720:FF:000160">
    <property type="entry name" value="2,3-dihydro-2,3-dihydroxybenzoate dehydrogenase"/>
    <property type="match status" value="1"/>
</dbReference>
<dbReference type="GO" id="GO:0008667">
    <property type="term" value="F:2,3-dihydro-2,3-dihydroxybenzoate dehydrogenase activity"/>
    <property type="evidence" value="ECO:0007669"/>
    <property type="project" value="UniProtKB-UniRule"/>
</dbReference>
<keyword evidence="3 11" id="KW-0560">Oxidoreductase</keyword>
<dbReference type="InterPro" id="IPR002347">
    <property type="entry name" value="SDR_fam"/>
</dbReference>
<dbReference type="SMART" id="SM00822">
    <property type="entry name" value="PKS_KR"/>
    <property type="match status" value="1"/>
</dbReference>
<dbReference type="PANTHER" id="PTHR42760">
    <property type="entry name" value="SHORT-CHAIN DEHYDROGENASES/REDUCTASES FAMILY MEMBER"/>
    <property type="match status" value="1"/>
</dbReference>
<name>A0A937EKV4_9ACTN</name>
<dbReference type="NCBIfam" id="NF006074">
    <property type="entry name" value="PRK08220.1"/>
    <property type="match status" value="1"/>
</dbReference>
<dbReference type="Proteomes" id="UP000661858">
    <property type="component" value="Unassembled WGS sequence"/>
</dbReference>
<evidence type="ECO:0000256" key="2">
    <source>
        <dbReference type="ARBA" id="ARBA00006484"/>
    </source>
</evidence>
<dbReference type="GO" id="GO:0019290">
    <property type="term" value="P:siderophore biosynthetic process"/>
    <property type="evidence" value="ECO:0007669"/>
    <property type="project" value="InterPro"/>
</dbReference>
<sequence length="272" mass="27391">MEGGTMTGAQWNGRAALDGTTALVTGAAGGIGAAVARGLAAAGSRVALLDADGAALEPLAKELRAGGASVLAVAADVRSSAEVDAAVERAESALGPLDHLVNAAGVLRTGEVTGYSDEDWDLTFAVNAGGVFHVSRAVVARMVPRRSGAVVTVTSNAASVPRWNMAAYAASKAAATSFTRTLGLEVARYGIRCNVVAPGSTETPMLTAMYAGGDFARPSVEGSPDTYRLGIPLGRLAQPEDIAHAVLFLLTEQAAHITLHSLVVDGGAALGA</sequence>
<dbReference type="PRINTS" id="PR00080">
    <property type="entry name" value="SDRFAMILY"/>
</dbReference>
<evidence type="ECO:0000259" key="10">
    <source>
        <dbReference type="SMART" id="SM00822"/>
    </source>
</evidence>
<evidence type="ECO:0000256" key="5">
    <source>
        <dbReference type="ARBA" id="ARBA00052874"/>
    </source>
</evidence>
<dbReference type="InterPro" id="IPR057326">
    <property type="entry name" value="KR_dom"/>
</dbReference>
<evidence type="ECO:0000313" key="11">
    <source>
        <dbReference type="EMBL" id="MBL1084120.1"/>
    </source>
</evidence>
<keyword evidence="12" id="KW-1185">Reference proteome</keyword>
<evidence type="ECO:0000256" key="4">
    <source>
        <dbReference type="ARBA" id="ARBA00023027"/>
    </source>
</evidence>
<gene>
    <name evidence="11" type="ORF">JK359_19475</name>
</gene>
<evidence type="ECO:0000256" key="9">
    <source>
        <dbReference type="RuleBase" id="RU000363"/>
    </source>
</evidence>
<evidence type="ECO:0000313" key="12">
    <source>
        <dbReference type="Proteomes" id="UP000661858"/>
    </source>
</evidence>
<protein>
    <recommendedName>
        <fullName evidence="7 8">2,3-dihydro-2,3-dihydroxybenzoate dehydrogenase</fullName>
        <ecNumber evidence="6 8">1.3.1.28</ecNumber>
    </recommendedName>
</protein>
<proteinExistence type="inferred from homology"/>
<organism evidence="11 12">
    <name type="scientific">Streptomyces actinomycinicus</name>
    <dbReference type="NCBI Taxonomy" id="1695166"/>
    <lineage>
        <taxon>Bacteria</taxon>
        <taxon>Bacillati</taxon>
        <taxon>Actinomycetota</taxon>
        <taxon>Actinomycetes</taxon>
        <taxon>Kitasatosporales</taxon>
        <taxon>Streptomycetaceae</taxon>
        <taxon>Streptomyces</taxon>
    </lineage>
</organism>
<dbReference type="InterPro" id="IPR003560">
    <property type="entry name" value="DHB_DH"/>
</dbReference>
<dbReference type="PRINTS" id="PR01397">
    <property type="entry name" value="DHBDHDRGNASE"/>
</dbReference>
<reference evidence="11" key="1">
    <citation type="submission" date="2021-01" db="EMBL/GenBank/DDBJ databases">
        <title>WGS of actinomycetes isolated from Thailand.</title>
        <authorList>
            <person name="Thawai C."/>
        </authorList>
    </citation>
    <scope>NUCLEOTIDE SEQUENCE</scope>
    <source>
        <strain evidence="11">RCU-197</strain>
    </source>
</reference>
<dbReference type="NCBIfam" id="TIGR04316">
    <property type="entry name" value="dhbA_paeA"/>
    <property type="match status" value="1"/>
</dbReference>
<evidence type="ECO:0000256" key="1">
    <source>
        <dbReference type="ARBA" id="ARBA00004924"/>
    </source>
</evidence>
<dbReference type="InterPro" id="IPR020904">
    <property type="entry name" value="Sc_DH/Rdtase_CS"/>
</dbReference>
<dbReference type="AlphaFoldDB" id="A0A937EKV4"/>
<dbReference type="InterPro" id="IPR036291">
    <property type="entry name" value="NAD(P)-bd_dom_sf"/>
</dbReference>
<dbReference type="EMBL" id="JAERRK010000009">
    <property type="protein sequence ID" value="MBL1084120.1"/>
    <property type="molecule type" value="Genomic_DNA"/>
</dbReference>